<keyword evidence="6" id="KW-0963">Cytoplasm</keyword>
<comment type="similarity">
    <text evidence="4">Belongs to the ELP5 family.</text>
</comment>
<evidence type="ECO:0000256" key="3">
    <source>
        <dbReference type="ARBA" id="ARBA00005043"/>
    </source>
</evidence>
<dbReference type="AlphaFoldDB" id="A0AAX4K7T5"/>
<evidence type="ECO:0000313" key="10">
    <source>
        <dbReference type="EMBL" id="WWD02491.1"/>
    </source>
</evidence>
<keyword evidence="7" id="KW-0819">tRNA processing</keyword>
<feature type="region of interest" description="Disordered" evidence="9">
    <location>
        <begin position="327"/>
        <end position="356"/>
    </location>
</feature>
<dbReference type="GO" id="GO:0033588">
    <property type="term" value="C:elongator holoenzyme complex"/>
    <property type="evidence" value="ECO:0007669"/>
    <property type="project" value="InterPro"/>
</dbReference>
<dbReference type="GO" id="GO:0002098">
    <property type="term" value="P:tRNA wobble uridine modification"/>
    <property type="evidence" value="ECO:0007669"/>
    <property type="project" value="InterPro"/>
</dbReference>
<dbReference type="PANTHER" id="PTHR15641:SF1">
    <property type="entry name" value="ELONGATOR COMPLEX PROTEIN 5"/>
    <property type="match status" value="1"/>
</dbReference>
<evidence type="ECO:0000256" key="1">
    <source>
        <dbReference type="ARBA" id="ARBA00004123"/>
    </source>
</evidence>
<protein>
    <recommendedName>
        <fullName evidence="5">Elongator complex protein 5</fullName>
    </recommendedName>
</protein>
<keyword evidence="11" id="KW-1185">Reference proteome</keyword>
<evidence type="ECO:0000256" key="8">
    <source>
        <dbReference type="ARBA" id="ARBA00023242"/>
    </source>
</evidence>
<evidence type="ECO:0000256" key="7">
    <source>
        <dbReference type="ARBA" id="ARBA00022694"/>
    </source>
</evidence>
<dbReference type="EMBL" id="CP144089">
    <property type="protein sequence ID" value="WWD02491.1"/>
    <property type="molecule type" value="Genomic_DNA"/>
</dbReference>
<dbReference type="KEGG" id="ker:91099335"/>
<organism evidence="10 11">
    <name type="scientific">Kwoniella europaea PYCC6329</name>
    <dbReference type="NCBI Taxonomy" id="1423913"/>
    <lineage>
        <taxon>Eukaryota</taxon>
        <taxon>Fungi</taxon>
        <taxon>Dikarya</taxon>
        <taxon>Basidiomycota</taxon>
        <taxon>Agaricomycotina</taxon>
        <taxon>Tremellomycetes</taxon>
        <taxon>Tremellales</taxon>
        <taxon>Cryptococcaceae</taxon>
        <taxon>Kwoniella</taxon>
    </lineage>
</organism>
<dbReference type="PANTHER" id="PTHR15641">
    <property type="entry name" value="ELONGATOR COMPLEX PROTEIN 5"/>
    <property type="match status" value="1"/>
</dbReference>
<dbReference type="Proteomes" id="UP001358614">
    <property type="component" value="Chromosome 1"/>
</dbReference>
<evidence type="ECO:0000256" key="2">
    <source>
        <dbReference type="ARBA" id="ARBA00004496"/>
    </source>
</evidence>
<evidence type="ECO:0000256" key="9">
    <source>
        <dbReference type="SAM" id="MobiDB-lite"/>
    </source>
</evidence>
<dbReference type="Pfam" id="PF10483">
    <property type="entry name" value="Elong_Iki1"/>
    <property type="match status" value="1"/>
</dbReference>
<comment type="pathway">
    <text evidence="3">tRNA modification; 5-methoxycarbonylmethyl-2-thiouridine-tRNA biosynthesis.</text>
</comment>
<feature type="compositionally biased region" description="Acidic residues" evidence="9">
    <location>
        <begin position="344"/>
        <end position="356"/>
    </location>
</feature>
<comment type="subcellular location">
    <subcellularLocation>
        <location evidence="2">Cytoplasm</location>
    </subcellularLocation>
    <subcellularLocation>
        <location evidence="1">Nucleus</location>
    </subcellularLocation>
</comment>
<dbReference type="RefSeq" id="XP_066080458.1">
    <property type="nucleotide sequence ID" value="XM_066224361.1"/>
</dbReference>
<evidence type="ECO:0000256" key="5">
    <source>
        <dbReference type="ARBA" id="ARBA00020264"/>
    </source>
</evidence>
<dbReference type="GO" id="GO:0000049">
    <property type="term" value="F:tRNA binding"/>
    <property type="evidence" value="ECO:0007669"/>
    <property type="project" value="TreeGrafter"/>
</dbReference>
<proteinExistence type="inferred from homology"/>
<evidence type="ECO:0000313" key="11">
    <source>
        <dbReference type="Proteomes" id="UP001358614"/>
    </source>
</evidence>
<evidence type="ECO:0000256" key="6">
    <source>
        <dbReference type="ARBA" id="ARBA00022490"/>
    </source>
</evidence>
<evidence type="ECO:0000256" key="4">
    <source>
        <dbReference type="ARBA" id="ARBA00009567"/>
    </source>
</evidence>
<dbReference type="GeneID" id="91099335"/>
<dbReference type="GO" id="GO:0005634">
    <property type="term" value="C:nucleus"/>
    <property type="evidence" value="ECO:0007669"/>
    <property type="project" value="UniProtKB-SubCell"/>
</dbReference>
<name>A0AAX4K7T5_9TREE</name>
<gene>
    <name evidence="10" type="ORF">V865_000531</name>
</gene>
<keyword evidence="8" id="KW-0539">Nucleus</keyword>
<accession>A0AAX4K7T5</accession>
<reference evidence="10 11" key="1">
    <citation type="submission" date="2024-01" db="EMBL/GenBank/DDBJ databases">
        <title>Comparative genomics of Cryptococcus and Kwoniella reveals pathogenesis evolution and contrasting modes of karyotype evolution via chromosome fusion or intercentromeric recombination.</title>
        <authorList>
            <person name="Coelho M.A."/>
            <person name="David-Palma M."/>
            <person name="Shea T."/>
            <person name="Bowers K."/>
            <person name="McGinley-Smith S."/>
            <person name="Mohammad A.W."/>
            <person name="Gnirke A."/>
            <person name="Yurkov A.M."/>
            <person name="Nowrousian M."/>
            <person name="Sun S."/>
            <person name="Cuomo C.A."/>
            <person name="Heitman J."/>
        </authorList>
    </citation>
    <scope>NUCLEOTIDE SEQUENCE [LARGE SCALE GENOMIC DNA]</scope>
    <source>
        <strain evidence="10 11">PYCC6329</strain>
    </source>
</reference>
<dbReference type="GO" id="GO:0005829">
    <property type="term" value="C:cytosol"/>
    <property type="evidence" value="ECO:0007669"/>
    <property type="project" value="TreeGrafter"/>
</dbReference>
<sequence length="356" mass="38698">MPSRSSGDTGPLLSGALDNAQIPHQSLCVISDSTSFSGLNIFKETLARGIRRGEETTLISILHPPEILLPSSTSSKINVIDLSNSINGHGEESTSIESIEEKILSTYTSGQIFIDALDILSEDYSASKVLTLVKSILSAIKKAKAPSRLILLLPPSSAIYHSLITPSFHSTLTLITPHSPPLVEHLSKSYLSPISSNPSPNLWMILENTTKRSSHQDMALKASSEKIEFDTCWTQSQGGPAAIVHVLVRKPTGGIKGISRSLEGLKFNVDDKQFRLVDLDQLVDLNPFSKPLTAGVTGGDKIINTHSELDLPFNLSLTDEQRNKRAQVPLPYAHEGEGASGDLIWEDEEETDDEEI</sequence>
<dbReference type="InterPro" id="IPR019519">
    <property type="entry name" value="Elp5"/>
</dbReference>